<keyword evidence="2" id="KW-1185">Reference proteome</keyword>
<name>A0A078A898_STYLE</name>
<dbReference type="AlphaFoldDB" id="A0A078A898"/>
<accession>A0A078A898</accession>
<dbReference type="InParanoid" id="A0A078A898"/>
<reference evidence="1 2" key="1">
    <citation type="submission" date="2014-06" db="EMBL/GenBank/DDBJ databases">
        <authorList>
            <person name="Swart Estienne"/>
        </authorList>
    </citation>
    <scope>NUCLEOTIDE SEQUENCE [LARGE SCALE GENOMIC DNA]</scope>
    <source>
        <strain evidence="1 2">130c</strain>
    </source>
</reference>
<protein>
    <submittedName>
        <fullName evidence="1">Uncharacterized protein</fullName>
    </submittedName>
</protein>
<sequence>MRMNQRLEPNVTRNLNVCASKSIIESHYNFNFESPTRAGNESYLQKFREILNFRRGQQPQLQLKHEKEVTMVERLNSQIKQKIHRLKESNSVVDSKIDTINTQDISLANNTLNFKAKKDLDTKTSFFRMQQSQPVIPKHQYNEKEQHRQLNYHTQANKAKNSSLKKNKNILNQDILDELNGILQPYQ</sequence>
<evidence type="ECO:0000313" key="1">
    <source>
        <dbReference type="EMBL" id="CDW78449.1"/>
    </source>
</evidence>
<organism evidence="1 2">
    <name type="scientific">Stylonychia lemnae</name>
    <name type="common">Ciliate</name>
    <dbReference type="NCBI Taxonomy" id="5949"/>
    <lineage>
        <taxon>Eukaryota</taxon>
        <taxon>Sar</taxon>
        <taxon>Alveolata</taxon>
        <taxon>Ciliophora</taxon>
        <taxon>Intramacronucleata</taxon>
        <taxon>Spirotrichea</taxon>
        <taxon>Stichotrichia</taxon>
        <taxon>Sporadotrichida</taxon>
        <taxon>Oxytrichidae</taxon>
        <taxon>Stylonychinae</taxon>
        <taxon>Stylonychia</taxon>
    </lineage>
</organism>
<dbReference type="EMBL" id="CCKQ01007103">
    <property type="protein sequence ID" value="CDW78449.1"/>
    <property type="molecule type" value="Genomic_DNA"/>
</dbReference>
<gene>
    <name evidence="1" type="primary">Contig11734.g12547</name>
    <name evidence="1" type="ORF">STYLEM_7426</name>
</gene>
<dbReference type="Proteomes" id="UP000039865">
    <property type="component" value="Unassembled WGS sequence"/>
</dbReference>
<proteinExistence type="predicted"/>
<evidence type="ECO:0000313" key="2">
    <source>
        <dbReference type="Proteomes" id="UP000039865"/>
    </source>
</evidence>